<feature type="transmembrane region" description="Helical" evidence="7">
    <location>
        <begin position="120"/>
        <end position="138"/>
    </location>
</feature>
<evidence type="ECO:0000259" key="8">
    <source>
        <dbReference type="PROSITE" id="PS50850"/>
    </source>
</evidence>
<organism evidence="9 10">
    <name type="scientific">Hyaloscypha variabilis (strain UAMH 11265 / GT02V1 / F)</name>
    <name type="common">Meliniomyces variabilis</name>
    <dbReference type="NCBI Taxonomy" id="1149755"/>
    <lineage>
        <taxon>Eukaryota</taxon>
        <taxon>Fungi</taxon>
        <taxon>Dikarya</taxon>
        <taxon>Ascomycota</taxon>
        <taxon>Pezizomycotina</taxon>
        <taxon>Leotiomycetes</taxon>
        <taxon>Helotiales</taxon>
        <taxon>Hyaloscyphaceae</taxon>
        <taxon>Hyaloscypha</taxon>
        <taxon>Hyaloscypha variabilis</taxon>
    </lineage>
</organism>
<feature type="transmembrane region" description="Helical" evidence="7">
    <location>
        <begin position="52"/>
        <end position="78"/>
    </location>
</feature>
<evidence type="ECO:0000256" key="6">
    <source>
        <dbReference type="SAM" id="MobiDB-lite"/>
    </source>
</evidence>
<evidence type="ECO:0000256" key="2">
    <source>
        <dbReference type="ARBA" id="ARBA00022448"/>
    </source>
</evidence>
<dbReference type="InterPro" id="IPR005829">
    <property type="entry name" value="Sugar_transporter_CS"/>
</dbReference>
<dbReference type="OrthoDB" id="4139357at2759"/>
<keyword evidence="10" id="KW-1185">Reference proteome</keyword>
<dbReference type="PROSITE" id="PS00216">
    <property type="entry name" value="SUGAR_TRANSPORT_1"/>
    <property type="match status" value="1"/>
</dbReference>
<feature type="transmembrane region" description="Helical" evidence="7">
    <location>
        <begin position="357"/>
        <end position="378"/>
    </location>
</feature>
<evidence type="ECO:0000313" key="9">
    <source>
        <dbReference type="EMBL" id="PMD30528.1"/>
    </source>
</evidence>
<dbReference type="InterPro" id="IPR036259">
    <property type="entry name" value="MFS_trans_sf"/>
</dbReference>
<dbReference type="AlphaFoldDB" id="A0A2J6QW82"/>
<feature type="transmembrane region" description="Helical" evidence="7">
    <location>
        <begin position="322"/>
        <end position="351"/>
    </location>
</feature>
<feature type="region of interest" description="Disordered" evidence="6">
    <location>
        <begin position="1"/>
        <end position="23"/>
    </location>
</feature>
<dbReference type="GO" id="GO:0005886">
    <property type="term" value="C:plasma membrane"/>
    <property type="evidence" value="ECO:0007669"/>
    <property type="project" value="TreeGrafter"/>
</dbReference>
<dbReference type="Gene3D" id="1.20.1250.20">
    <property type="entry name" value="MFS general substrate transporter like domains"/>
    <property type="match status" value="1"/>
</dbReference>
<dbReference type="PROSITE" id="PS50850">
    <property type="entry name" value="MFS"/>
    <property type="match status" value="1"/>
</dbReference>
<keyword evidence="5 7" id="KW-0472">Membrane</keyword>
<evidence type="ECO:0000256" key="5">
    <source>
        <dbReference type="ARBA" id="ARBA00023136"/>
    </source>
</evidence>
<dbReference type="PANTHER" id="PTHR23501">
    <property type="entry name" value="MAJOR FACILITATOR SUPERFAMILY"/>
    <property type="match status" value="1"/>
</dbReference>
<feature type="region of interest" description="Disordered" evidence="6">
    <location>
        <begin position="579"/>
        <end position="611"/>
    </location>
</feature>
<accession>A0A2J6QW82</accession>
<protein>
    <submittedName>
        <fullName evidence="9">Fungal trichothecene efflux pump</fullName>
    </submittedName>
</protein>
<dbReference type="InterPro" id="IPR020846">
    <property type="entry name" value="MFS_dom"/>
</dbReference>
<dbReference type="CDD" id="cd06179">
    <property type="entry name" value="MFS_TRI12_like"/>
    <property type="match status" value="1"/>
</dbReference>
<feature type="transmembrane region" description="Helical" evidence="7">
    <location>
        <begin position="211"/>
        <end position="230"/>
    </location>
</feature>
<keyword evidence="3 7" id="KW-0812">Transmembrane</keyword>
<dbReference type="Pfam" id="PF06609">
    <property type="entry name" value="TRI12"/>
    <property type="match status" value="1"/>
</dbReference>
<dbReference type="PANTHER" id="PTHR23501:SF109">
    <property type="entry name" value="MAJOR FACILITATOR SUPERFAMILY (MFS) PROFILE DOMAIN-CONTAINING PROTEIN-RELATED"/>
    <property type="match status" value="1"/>
</dbReference>
<feature type="transmembrane region" description="Helical" evidence="7">
    <location>
        <begin position="390"/>
        <end position="408"/>
    </location>
</feature>
<proteinExistence type="predicted"/>
<feature type="compositionally biased region" description="Basic and acidic residues" evidence="6">
    <location>
        <begin position="593"/>
        <end position="605"/>
    </location>
</feature>
<evidence type="ECO:0000256" key="4">
    <source>
        <dbReference type="ARBA" id="ARBA00022989"/>
    </source>
</evidence>
<dbReference type="GO" id="GO:0022857">
    <property type="term" value="F:transmembrane transporter activity"/>
    <property type="evidence" value="ECO:0007669"/>
    <property type="project" value="InterPro"/>
</dbReference>
<reference evidence="9 10" key="1">
    <citation type="submission" date="2016-04" db="EMBL/GenBank/DDBJ databases">
        <title>A degradative enzymes factory behind the ericoid mycorrhizal symbiosis.</title>
        <authorList>
            <consortium name="DOE Joint Genome Institute"/>
            <person name="Martino E."/>
            <person name="Morin E."/>
            <person name="Grelet G."/>
            <person name="Kuo A."/>
            <person name="Kohler A."/>
            <person name="Daghino S."/>
            <person name="Barry K."/>
            <person name="Choi C."/>
            <person name="Cichocki N."/>
            <person name="Clum A."/>
            <person name="Copeland A."/>
            <person name="Hainaut M."/>
            <person name="Haridas S."/>
            <person name="Labutti K."/>
            <person name="Lindquist E."/>
            <person name="Lipzen A."/>
            <person name="Khouja H.-R."/>
            <person name="Murat C."/>
            <person name="Ohm R."/>
            <person name="Olson A."/>
            <person name="Spatafora J."/>
            <person name="Veneault-Fourrey C."/>
            <person name="Henrissat B."/>
            <person name="Grigoriev I."/>
            <person name="Martin F."/>
            <person name="Perotto S."/>
        </authorList>
    </citation>
    <scope>NUCLEOTIDE SEQUENCE [LARGE SCALE GENOMIC DNA]</scope>
    <source>
        <strain evidence="9 10">F</strain>
    </source>
</reference>
<comment type="subcellular location">
    <subcellularLocation>
        <location evidence="1">Membrane</location>
        <topology evidence="1">Multi-pass membrane protein</topology>
    </subcellularLocation>
</comment>
<dbReference type="EMBL" id="KZ613966">
    <property type="protein sequence ID" value="PMD30528.1"/>
    <property type="molecule type" value="Genomic_DNA"/>
</dbReference>
<feature type="transmembrane region" description="Helical" evidence="7">
    <location>
        <begin position="282"/>
        <end position="301"/>
    </location>
</feature>
<evidence type="ECO:0000256" key="3">
    <source>
        <dbReference type="ARBA" id="ARBA00022692"/>
    </source>
</evidence>
<gene>
    <name evidence="9" type="ORF">L207DRAFT_443375</name>
</gene>
<dbReference type="Gene3D" id="1.20.1720.10">
    <property type="entry name" value="Multidrug resistance protein D"/>
    <property type="match status" value="1"/>
</dbReference>
<evidence type="ECO:0000256" key="1">
    <source>
        <dbReference type="ARBA" id="ARBA00004141"/>
    </source>
</evidence>
<feature type="transmembrane region" description="Helical" evidence="7">
    <location>
        <begin position="90"/>
        <end position="108"/>
    </location>
</feature>
<dbReference type="SUPFAM" id="SSF103473">
    <property type="entry name" value="MFS general substrate transporter"/>
    <property type="match status" value="2"/>
</dbReference>
<dbReference type="Proteomes" id="UP000235786">
    <property type="component" value="Unassembled WGS sequence"/>
</dbReference>
<feature type="transmembrane region" description="Helical" evidence="7">
    <location>
        <begin position="414"/>
        <end position="436"/>
    </location>
</feature>
<feature type="transmembrane region" description="Helical" evidence="7">
    <location>
        <begin position="251"/>
        <end position="270"/>
    </location>
</feature>
<sequence>MANSNSDAEHVATPTDPEKETQSHVVQQLGAEGTFDIDAQDLPKGYFLSPSFIGTMLAVGLAFVGGAGTFSLVAPLLGIINADIGPDPNYLWIALVITLTLSVGQVLVGRLSDLFGRRWFFILGSALALVGCIVSAVATSVPMLIGGSVLVGFASAPQLSYTFVVGEIIPFKHRFHVQLYIYPWVTATTGFGPAIAYALVQHTKHTWRSCYYLMIAINAASTLCWYFFYFPPTFDDKYKHKKTKRQVLIDFDFVGLILLVGGMLIFLMGISWGGSLYPWKSAHVIACIVVGFLALVAFVIYETFMPLNEPLVPMHLFKNLPWVATMMVVSLGASVYYAFAIVWPTMIFSVWTSDLTYGGWLCCVSGCGINAGQLLGGLLAKRLGRQKIQIVAGSISMCIFLGACACATPDNRKTIIACLFLGTTSVGFLDSIGLTITGIAIKDQAEIGTAVGVAGSMRTLVSTIAQVIYTVILTNRLNQTIPAEVPKALVSAGLPSSSVASFLAAIPIGTPAAFAKVQGLTPAIKAIGLRAYTVASSHAYQTVFYSTIAFSGVCIICACFTPNVDDRMTDKVIVTLRRHQDTDEESATTAEKTATEKTATEKTATEKTAAV</sequence>
<keyword evidence="4 7" id="KW-1133">Transmembrane helix</keyword>
<dbReference type="InterPro" id="IPR053791">
    <property type="entry name" value="MFS_Tri12-like"/>
</dbReference>
<keyword evidence="2" id="KW-0813">Transport</keyword>
<feature type="domain" description="Major facilitator superfamily (MFS) profile" evidence="8">
    <location>
        <begin position="55"/>
        <end position="510"/>
    </location>
</feature>
<dbReference type="InterPro" id="IPR010573">
    <property type="entry name" value="MFS_Str1/Tri12-like"/>
</dbReference>
<evidence type="ECO:0000313" key="10">
    <source>
        <dbReference type="Proteomes" id="UP000235786"/>
    </source>
</evidence>
<evidence type="ECO:0000256" key="7">
    <source>
        <dbReference type="SAM" id="Phobius"/>
    </source>
</evidence>
<feature type="transmembrane region" description="Helical" evidence="7">
    <location>
        <begin position="181"/>
        <end position="199"/>
    </location>
</feature>
<name>A0A2J6QW82_HYAVF</name>